<evidence type="ECO:0000313" key="2">
    <source>
        <dbReference type="EMBL" id="RAU98774.1"/>
    </source>
</evidence>
<sequence>MSLAQLESQIDDLRKQAANIQSRWARTADLLDADNTLTDTGKRAKLDSEHAQVSAKLSDLRKKEKELITGKRQSLEKSLFGLSSLTSSDPGQVIAYRDAQDRAARLTQADEAGEVFAAAIRSDDKTLAAAILGRALDAGWSGIVAEYIKQNPSAKEQLDDLAKIQDYDSFGANLSYATLSPSFRGGW</sequence>
<dbReference type="RefSeq" id="WP_112707348.1">
    <property type="nucleotide sequence ID" value="NZ_QMEU01000007.1"/>
</dbReference>
<keyword evidence="1" id="KW-0175">Coiled coil</keyword>
<feature type="coiled-coil region" evidence="1">
    <location>
        <begin position="3"/>
        <end position="63"/>
    </location>
</feature>
<organism evidence="2 3">
    <name type="scientific">Mycobacterium colombiense</name>
    <dbReference type="NCBI Taxonomy" id="339268"/>
    <lineage>
        <taxon>Bacteria</taxon>
        <taxon>Bacillati</taxon>
        <taxon>Actinomycetota</taxon>
        <taxon>Actinomycetes</taxon>
        <taxon>Mycobacteriales</taxon>
        <taxon>Mycobacteriaceae</taxon>
        <taxon>Mycobacterium</taxon>
        <taxon>Mycobacterium avium complex (MAC)</taxon>
    </lineage>
</organism>
<accession>A0A329KSC7</accession>
<reference evidence="2 3" key="1">
    <citation type="submission" date="2018-06" db="EMBL/GenBank/DDBJ databases">
        <title>NTM in soil in Japan.</title>
        <authorList>
            <person name="Ohya K."/>
        </authorList>
    </citation>
    <scope>NUCLEOTIDE SEQUENCE [LARGE SCALE GENOMIC DNA]</scope>
    <source>
        <strain evidence="2 3">GF76</strain>
    </source>
</reference>
<gene>
    <name evidence="2" type="ORF">DQP58_04795</name>
</gene>
<name>A0A329KSC7_9MYCO</name>
<evidence type="ECO:0000256" key="1">
    <source>
        <dbReference type="SAM" id="Coils"/>
    </source>
</evidence>
<dbReference type="Proteomes" id="UP000250347">
    <property type="component" value="Unassembled WGS sequence"/>
</dbReference>
<evidence type="ECO:0000313" key="3">
    <source>
        <dbReference type="Proteomes" id="UP000250347"/>
    </source>
</evidence>
<dbReference type="EMBL" id="QMEU01000007">
    <property type="protein sequence ID" value="RAU98774.1"/>
    <property type="molecule type" value="Genomic_DNA"/>
</dbReference>
<comment type="caution">
    <text evidence="2">The sequence shown here is derived from an EMBL/GenBank/DDBJ whole genome shotgun (WGS) entry which is preliminary data.</text>
</comment>
<dbReference type="AlphaFoldDB" id="A0A329KSC7"/>
<proteinExistence type="predicted"/>
<protein>
    <submittedName>
        <fullName evidence="2">Uncharacterized protein</fullName>
    </submittedName>
</protein>